<evidence type="ECO:0000256" key="1">
    <source>
        <dbReference type="SAM" id="MobiDB-lite"/>
    </source>
</evidence>
<dbReference type="AlphaFoldDB" id="A0A7U2FJE8"/>
<keyword evidence="3" id="KW-1185">Reference proteome</keyword>
<reference evidence="3" key="1">
    <citation type="journal article" date="2021" name="BMC Genomics">
        <title>Chromosome-level genome assembly and manually-curated proteome of model necrotroph Parastagonospora nodorum Sn15 reveals a genome-wide trove of candidate effector homologs, and redundancy of virulence-related functions within an accessory chromosome.</title>
        <authorList>
            <person name="Bertazzoni S."/>
            <person name="Jones D.A.B."/>
            <person name="Phan H.T."/>
            <person name="Tan K.-C."/>
            <person name="Hane J.K."/>
        </authorList>
    </citation>
    <scope>NUCLEOTIDE SEQUENCE [LARGE SCALE GENOMIC DNA]</scope>
    <source>
        <strain evidence="3">SN15 / ATCC MYA-4574 / FGSC 10173)</strain>
    </source>
</reference>
<name>A0A7U2FJE8_PHANO</name>
<dbReference type="EMBL" id="CP069039">
    <property type="protein sequence ID" value="QRD04465.1"/>
    <property type="molecule type" value="Genomic_DNA"/>
</dbReference>
<evidence type="ECO:0000313" key="3">
    <source>
        <dbReference type="Proteomes" id="UP000663193"/>
    </source>
</evidence>
<dbReference type="Proteomes" id="UP000663193">
    <property type="component" value="Chromosome 17"/>
</dbReference>
<accession>A0A7U2FJE8</accession>
<protein>
    <submittedName>
        <fullName evidence="2">Uncharacterized protein</fullName>
    </submittedName>
</protein>
<dbReference type="VEuPathDB" id="FungiDB:JI435_421220"/>
<gene>
    <name evidence="2" type="ORF">JI435_421220</name>
</gene>
<organism evidence="2 3">
    <name type="scientific">Phaeosphaeria nodorum (strain SN15 / ATCC MYA-4574 / FGSC 10173)</name>
    <name type="common">Glume blotch fungus</name>
    <name type="synonym">Parastagonospora nodorum</name>
    <dbReference type="NCBI Taxonomy" id="321614"/>
    <lineage>
        <taxon>Eukaryota</taxon>
        <taxon>Fungi</taxon>
        <taxon>Dikarya</taxon>
        <taxon>Ascomycota</taxon>
        <taxon>Pezizomycotina</taxon>
        <taxon>Dothideomycetes</taxon>
        <taxon>Pleosporomycetidae</taxon>
        <taxon>Pleosporales</taxon>
        <taxon>Pleosporineae</taxon>
        <taxon>Phaeosphaeriaceae</taxon>
        <taxon>Parastagonospora</taxon>
    </lineage>
</organism>
<evidence type="ECO:0000313" key="2">
    <source>
        <dbReference type="EMBL" id="QRD04465.1"/>
    </source>
</evidence>
<feature type="region of interest" description="Disordered" evidence="1">
    <location>
        <begin position="1"/>
        <end position="23"/>
    </location>
</feature>
<proteinExistence type="predicted"/>
<sequence length="50" mass="5740">MPKASSRGYKKRAHSQAPVSSPNLANNKELLFSTLYYYLTISQNKIFLYV</sequence>